<accession>A0AAE0PNA1</accession>
<dbReference type="Proteomes" id="UP001281003">
    <property type="component" value="Unassembled WGS sequence"/>
</dbReference>
<proteinExistence type="predicted"/>
<reference evidence="2" key="2">
    <citation type="submission" date="2023-07" db="EMBL/GenBank/DDBJ databases">
        <authorList>
            <consortium name="Lawrence Berkeley National Laboratory"/>
            <person name="Haridas S."/>
            <person name="Hensen N."/>
            <person name="Bonometti L."/>
            <person name="Westerberg I."/>
            <person name="Brannstrom I.O."/>
            <person name="Guillou S."/>
            <person name="Cros-Aarteil S."/>
            <person name="Calhoun S."/>
            <person name="Kuo A."/>
            <person name="Mondo S."/>
            <person name="Pangilinan J."/>
            <person name="Riley R."/>
            <person name="LaButti K."/>
            <person name="Andreopoulos B."/>
            <person name="Lipzen A."/>
            <person name="Chen C."/>
            <person name="Yanf M."/>
            <person name="Daum C."/>
            <person name="Ng V."/>
            <person name="Clum A."/>
            <person name="Steindorff A."/>
            <person name="Ohm R."/>
            <person name="Martin F."/>
            <person name="Silar P."/>
            <person name="Natvig D."/>
            <person name="Lalanne C."/>
            <person name="Gautier V."/>
            <person name="Ament-velasquez S.L."/>
            <person name="Kruys A."/>
            <person name="Hutchinson M.I."/>
            <person name="Powell A.J."/>
            <person name="Barry K."/>
            <person name="Miller A.N."/>
            <person name="Grigoriev I.V."/>
            <person name="Debuchy R."/>
            <person name="Gladieux P."/>
            <person name="Thoren M.H."/>
            <person name="Johannesson H."/>
        </authorList>
    </citation>
    <scope>NUCLEOTIDE SEQUENCE</scope>
    <source>
        <strain evidence="2">FGSC 1904</strain>
    </source>
</reference>
<gene>
    <name evidence="2" type="ORF">B0T20DRAFT_12773</name>
</gene>
<protein>
    <submittedName>
        <fullName evidence="2">Uncharacterized protein</fullName>
    </submittedName>
</protein>
<keyword evidence="3" id="KW-1185">Reference proteome</keyword>
<reference evidence="2" key="1">
    <citation type="journal article" date="2023" name="Mol. Phylogenet. Evol.">
        <title>Genome-scale phylogeny and comparative genomics of the fungal order Sordariales.</title>
        <authorList>
            <person name="Hensen N."/>
            <person name="Bonometti L."/>
            <person name="Westerberg I."/>
            <person name="Brannstrom I.O."/>
            <person name="Guillou S."/>
            <person name="Cros-Aarteil S."/>
            <person name="Calhoun S."/>
            <person name="Haridas S."/>
            <person name="Kuo A."/>
            <person name="Mondo S."/>
            <person name="Pangilinan J."/>
            <person name="Riley R."/>
            <person name="LaButti K."/>
            <person name="Andreopoulos B."/>
            <person name="Lipzen A."/>
            <person name="Chen C."/>
            <person name="Yan M."/>
            <person name="Daum C."/>
            <person name="Ng V."/>
            <person name="Clum A."/>
            <person name="Steindorff A."/>
            <person name="Ohm R.A."/>
            <person name="Martin F."/>
            <person name="Silar P."/>
            <person name="Natvig D.O."/>
            <person name="Lalanne C."/>
            <person name="Gautier V."/>
            <person name="Ament-Velasquez S.L."/>
            <person name="Kruys A."/>
            <person name="Hutchinson M.I."/>
            <person name="Powell A.J."/>
            <person name="Barry K."/>
            <person name="Miller A.N."/>
            <person name="Grigoriev I.V."/>
            <person name="Debuchy R."/>
            <person name="Gladieux P."/>
            <person name="Hiltunen Thoren M."/>
            <person name="Johannesson H."/>
        </authorList>
    </citation>
    <scope>NUCLEOTIDE SEQUENCE</scope>
    <source>
        <strain evidence="2">FGSC 1904</strain>
    </source>
</reference>
<evidence type="ECO:0000256" key="1">
    <source>
        <dbReference type="SAM" id="MobiDB-lite"/>
    </source>
</evidence>
<organism evidence="2 3">
    <name type="scientific">Sordaria brevicollis</name>
    <dbReference type="NCBI Taxonomy" id="83679"/>
    <lineage>
        <taxon>Eukaryota</taxon>
        <taxon>Fungi</taxon>
        <taxon>Dikarya</taxon>
        <taxon>Ascomycota</taxon>
        <taxon>Pezizomycotina</taxon>
        <taxon>Sordariomycetes</taxon>
        <taxon>Sordariomycetidae</taxon>
        <taxon>Sordariales</taxon>
        <taxon>Sordariaceae</taxon>
        <taxon>Sordaria</taxon>
    </lineage>
</organism>
<dbReference type="AlphaFoldDB" id="A0AAE0PNA1"/>
<evidence type="ECO:0000313" key="3">
    <source>
        <dbReference type="Proteomes" id="UP001281003"/>
    </source>
</evidence>
<name>A0AAE0PNA1_SORBR</name>
<comment type="caution">
    <text evidence="2">The sequence shown here is derived from an EMBL/GenBank/DDBJ whole genome shotgun (WGS) entry which is preliminary data.</text>
</comment>
<sequence>MITSTWTPCARWLSGSHILPSSVPKSSQAPDHQHTNRQRGQQQQRTQHISGCEGRDFFCPSLSAAPDVRYVICYGYVGWNWSSCVFGLALWNSRRVEHDGCQVPSLQEHGVLPQRHQFPIGKLVADWRGPRSPSTRYPLFSPPFLSPDLPAFSRASPLSRPMGSPSSPPPGSAGFVYHTPLLTNLLPVHLPFGASPVSCIAFQAQDC</sequence>
<dbReference type="EMBL" id="JAUTDP010000001">
    <property type="protein sequence ID" value="KAK3403001.1"/>
    <property type="molecule type" value="Genomic_DNA"/>
</dbReference>
<feature type="region of interest" description="Disordered" evidence="1">
    <location>
        <begin position="21"/>
        <end position="46"/>
    </location>
</feature>
<evidence type="ECO:0000313" key="2">
    <source>
        <dbReference type="EMBL" id="KAK3403001.1"/>
    </source>
</evidence>